<protein>
    <recommendedName>
        <fullName evidence="9">MFS transporter</fullName>
    </recommendedName>
</protein>
<organism evidence="7 8">
    <name type="scientific">Streptomyces halobius</name>
    <dbReference type="NCBI Taxonomy" id="2879846"/>
    <lineage>
        <taxon>Bacteria</taxon>
        <taxon>Bacillati</taxon>
        <taxon>Actinomycetota</taxon>
        <taxon>Actinomycetes</taxon>
        <taxon>Kitasatosporales</taxon>
        <taxon>Streptomycetaceae</taxon>
        <taxon>Streptomyces</taxon>
    </lineage>
</organism>
<accession>A0ABY4M6R2</accession>
<comment type="subcellular location">
    <subcellularLocation>
        <location evidence="1">Cell membrane</location>
        <topology evidence="1">Multi-pass membrane protein</topology>
    </subcellularLocation>
</comment>
<feature type="transmembrane region" description="Helical" evidence="6">
    <location>
        <begin position="35"/>
        <end position="59"/>
    </location>
</feature>
<dbReference type="PANTHER" id="PTHR43124:SF3">
    <property type="entry name" value="CHLORAMPHENICOL EFFLUX PUMP RV0191"/>
    <property type="match status" value="1"/>
</dbReference>
<keyword evidence="2" id="KW-1003">Cell membrane</keyword>
<keyword evidence="5 6" id="KW-0472">Membrane</keyword>
<dbReference type="InterPro" id="IPR036259">
    <property type="entry name" value="MFS_trans_sf"/>
</dbReference>
<evidence type="ECO:0000256" key="6">
    <source>
        <dbReference type="SAM" id="Phobius"/>
    </source>
</evidence>
<dbReference type="PANTHER" id="PTHR43124">
    <property type="entry name" value="PURINE EFFLUX PUMP PBUE"/>
    <property type="match status" value="1"/>
</dbReference>
<evidence type="ECO:0008006" key="9">
    <source>
        <dbReference type="Google" id="ProtNLM"/>
    </source>
</evidence>
<evidence type="ECO:0000313" key="7">
    <source>
        <dbReference type="EMBL" id="UQA92080.1"/>
    </source>
</evidence>
<evidence type="ECO:0000256" key="1">
    <source>
        <dbReference type="ARBA" id="ARBA00004651"/>
    </source>
</evidence>
<reference evidence="7" key="1">
    <citation type="submission" date="2021-10" db="EMBL/GenBank/DDBJ databases">
        <title>Streptomyces nigrumlapis sp.nov.,an antimicrobial producing actinobacterium isolated from Black Gobi rocks.</title>
        <authorList>
            <person name="Wen Y."/>
            <person name="Zhang W."/>
            <person name="Liu X.G."/>
        </authorList>
    </citation>
    <scope>NUCLEOTIDE SEQUENCE</scope>
    <source>
        <strain evidence="7">ST13-2-2</strain>
    </source>
</reference>
<dbReference type="RefSeq" id="WP_248862914.1">
    <property type="nucleotide sequence ID" value="NZ_CP086322.1"/>
</dbReference>
<dbReference type="EMBL" id="CP086322">
    <property type="protein sequence ID" value="UQA92080.1"/>
    <property type="molecule type" value="Genomic_DNA"/>
</dbReference>
<dbReference type="InterPro" id="IPR050189">
    <property type="entry name" value="MFS_Efflux_Transporters"/>
</dbReference>
<proteinExistence type="predicted"/>
<evidence type="ECO:0000313" key="8">
    <source>
        <dbReference type="Proteomes" id="UP000830115"/>
    </source>
</evidence>
<evidence type="ECO:0000256" key="2">
    <source>
        <dbReference type="ARBA" id="ARBA00022475"/>
    </source>
</evidence>
<keyword evidence="3 6" id="KW-0812">Transmembrane</keyword>
<sequence length="104" mass="10614">MSASSMPQTDRSAQDGGLTDIELTAVEPSRSTFPVAALAALSLSVFALCSAEFALIGLLLNVSDDLHVSVASAGQLLSAYAIAVAVGGPIVTVATARVPPRCWR</sequence>
<dbReference type="Proteomes" id="UP000830115">
    <property type="component" value="Chromosome"/>
</dbReference>
<name>A0ABY4M6R2_9ACTN</name>
<gene>
    <name evidence="7" type="ORF">K9S39_09675</name>
</gene>
<keyword evidence="8" id="KW-1185">Reference proteome</keyword>
<evidence type="ECO:0000256" key="3">
    <source>
        <dbReference type="ARBA" id="ARBA00022692"/>
    </source>
</evidence>
<dbReference type="SUPFAM" id="SSF103473">
    <property type="entry name" value="MFS general substrate transporter"/>
    <property type="match status" value="1"/>
</dbReference>
<evidence type="ECO:0000256" key="4">
    <source>
        <dbReference type="ARBA" id="ARBA00022989"/>
    </source>
</evidence>
<evidence type="ECO:0000256" key="5">
    <source>
        <dbReference type="ARBA" id="ARBA00023136"/>
    </source>
</evidence>
<keyword evidence="4 6" id="KW-1133">Transmembrane helix</keyword>
<feature type="transmembrane region" description="Helical" evidence="6">
    <location>
        <begin position="79"/>
        <end position="98"/>
    </location>
</feature>